<dbReference type="RefSeq" id="WP_380719749.1">
    <property type="nucleotide sequence ID" value="NZ_JBHTLK010000009.1"/>
</dbReference>
<evidence type="ECO:0000256" key="1">
    <source>
        <dbReference type="SAM" id="SignalP"/>
    </source>
</evidence>
<dbReference type="Proteomes" id="UP001597168">
    <property type="component" value="Unassembled WGS sequence"/>
</dbReference>
<reference evidence="3" key="1">
    <citation type="journal article" date="2019" name="Int. J. Syst. Evol. Microbiol.">
        <title>The Global Catalogue of Microorganisms (GCM) 10K type strain sequencing project: providing services to taxonomists for standard genome sequencing and annotation.</title>
        <authorList>
            <consortium name="The Broad Institute Genomics Platform"/>
            <consortium name="The Broad Institute Genome Sequencing Center for Infectious Disease"/>
            <person name="Wu L."/>
            <person name="Ma J."/>
        </authorList>
    </citation>
    <scope>NUCLEOTIDE SEQUENCE [LARGE SCALE GENOMIC DNA]</scope>
    <source>
        <strain evidence="3">CCUG 60214</strain>
    </source>
</reference>
<keyword evidence="3" id="KW-1185">Reference proteome</keyword>
<proteinExistence type="predicted"/>
<gene>
    <name evidence="2" type="ORF">ACFQ3T_03740</name>
</gene>
<evidence type="ECO:0008006" key="4">
    <source>
        <dbReference type="Google" id="ProtNLM"/>
    </source>
</evidence>
<evidence type="ECO:0000313" key="3">
    <source>
        <dbReference type="Proteomes" id="UP001597168"/>
    </source>
</evidence>
<comment type="caution">
    <text evidence="2">The sequence shown here is derived from an EMBL/GenBank/DDBJ whole genome shotgun (WGS) entry which is preliminary data.</text>
</comment>
<keyword evidence="1" id="KW-0732">Signal</keyword>
<dbReference type="EMBL" id="JBHTLK010000009">
    <property type="protein sequence ID" value="MFD1146228.1"/>
    <property type="molecule type" value="Genomic_DNA"/>
</dbReference>
<evidence type="ECO:0000313" key="2">
    <source>
        <dbReference type="EMBL" id="MFD1146228.1"/>
    </source>
</evidence>
<accession>A0ABW3QEJ3</accession>
<name>A0ABW3QEJ3_9PSEU</name>
<feature type="chain" id="PRO_5045968609" description="Subtilisin inhibitor-like" evidence="1">
    <location>
        <begin position="32"/>
        <end position="120"/>
    </location>
</feature>
<organism evidence="2 3">
    <name type="scientific">Saccharothrix hoggarensis</name>
    <dbReference type="NCBI Taxonomy" id="913853"/>
    <lineage>
        <taxon>Bacteria</taxon>
        <taxon>Bacillati</taxon>
        <taxon>Actinomycetota</taxon>
        <taxon>Actinomycetes</taxon>
        <taxon>Pseudonocardiales</taxon>
        <taxon>Pseudonocardiaceae</taxon>
        <taxon>Saccharothrix</taxon>
    </lineage>
</organism>
<feature type="signal peptide" evidence="1">
    <location>
        <begin position="1"/>
        <end position="31"/>
    </location>
</feature>
<protein>
    <recommendedName>
        <fullName evidence="4">Subtilisin inhibitor-like</fullName>
    </recommendedName>
</protein>
<sequence length="120" mass="13106">MITCRLTRRIAGWTVALNCAMVVAVPMSASATTYTAGVQEYQSHFTCEDLHWADDEVLEGTQCSPQHTGPIVEAFTIEGRMLGAPVTYYCESGFGVVDTVRGFDCEPAQASDRTVDDYRG</sequence>